<dbReference type="Proteomes" id="UP000603912">
    <property type="component" value="Unassembled WGS sequence"/>
</dbReference>
<dbReference type="Gene3D" id="1.10.357.10">
    <property type="entry name" value="Tetracycline Repressor, domain 2"/>
    <property type="match status" value="1"/>
</dbReference>
<evidence type="ECO:0000313" key="5">
    <source>
        <dbReference type="EMBL" id="GGH28607.1"/>
    </source>
</evidence>
<dbReference type="RefSeq" id="WP_188519240.1">
    <property type="nucleotide sequence ID" value="NZ_BMES01000002.1"/>
</dbReference>
<dbReference type="PROSITE" id="PS50977">
    <property type="entry name" value="HTH_TETR_2"/>
    <property type="match status" value="1"/>
</dbReference>
<feature type="region of interest" description="Disordered" evidence="3">
    <location>
        <begin position="1"/>
        <end position="35"/>
    </location>
</feature>
<dbReference type="SUPFAM" id="SSF46689">
    <property type="entry name" value="Homeodomain-like"/>
    <property type="match status" value="1"/>
</dbReference>
<evidence type="ECO:0000313" key="6">
    <source>
        <dbReference type="Proteomes" id="UP000603912"/>
    </source>
</evidence>
<feature type="compositionally biased region" description="Low complexity" evidence="3">
    <location>
        <begin position="11"/>
        <end position="33"/>
    </location>
</feature>
<feature type="DNA-binding region" description="H-T-H motif" evidence="2">
    <location>
        <begin position="55"/>
        <end position="74"/>
    </location>
</feature>
<evidence type="ECO:0000256" key="2">
    <source>
        <dbReference type="PROSITE-ProRule" id="PRU00335"/>
    </source>
</evidence>
<accession>A0A917IB74</accession>
<dbReference type="EMBL" id="BMES01000002">
    <property type="protein sequence ID" value="GGH28607.1"/>
    <property type="molecule type" value="Genomic_DNA"/>
</dbReference>
<evidence type="ECO:0000256" key="3">
    <source>
        <dbReference type="SAM" id="MobiDB-lite"/>
    </source>
</evidence>
<feature type="region of interest" description="Disordered" evidence="3">
    <location>
        <begin position="239"/>
        <end position="262"/>
    </location>
</feature>
<dbReference type="GO" id="GO:0003677">
    <property type="term" value="F:DNA binding"/>
    <property type="evidence" value="ECO:0007669"/>
    <property type="project" value="UniProtKB-UniRule"/>
</dbReference>
<feature type="domain" description="HTH tetR-type" evidence="4">
    <location>
        <begin position="32"/>
        <end position="92"/>
    </location>
</feature>
<proteinExistence type="predicted"/>
<protein>
    <recommendedName>
        <fullName evidence="4">HTH tetR-type domain-containing protein</fullName>
    </recommendedName>
</protein>
<organism evidence="5 6">
    <name type="scientific">Alsobacter metallidurans</name>
    <dbReference type="NCBI Taxonomy" id="340221"/>
    <lineage>
        <taxon>Bacteria</taxon>
        <taxon>Pseudomonadati</taxon>
        <taxon>Pseudomonadota</taxon>
        <taxon>Alphaproteobacteria</taxon>
        <taxon>Hyphomicrobiales</taxon>
        <taxon>Alsobacteraceae</taxon>
        <taxon>Alsobacter</taxon>
    </lineage>
</organism>
<evidence type="ECO:0000256" key="1">
    <source>
        <dbReference type="ARBA" id="ARBA00023125"/>
    </source>
</evidence>
<name>A0A917IB74_9HYPH</name>
<keyword evidence="1 2" id="KW-0238">DNA-binding</keyword>
<reference evidence="5" key="2">
    <citation type="submission" date="2020-09" db="EMBL/GenBank/DDBJ databases">
        <authorList>
            <person name="Sun Q."/>
            <person name="Zhou Y."/>
        </authorList>
    </citation>
    <scope>NUCLEOTIDE SEQUENCE</scope>
    <source>
        <strain evidence="5">CGMCC 1.12214</strain>
    </source>
</reference>
<reference evidence="5" key="1">
    <citation type="journal article" date="2014" name="Int. J. Syst. Evol. Microbiol.">
        <title>Complete genome sequence of Corynebacterium casei LMG S-19264T (=DSM 44701T), isolated from a smear-ripened cheese.</title>
        <authorList>
            <consortium name="US DOE Joint Genome Institute (JGI-PGF)"/>
            <person name="Walter F."/>
            <person name="Albersmeier A."/>
            <person name="Kalinowski J."/>
            <person name="Ruckert C."/>
        </authorList>
    </citation>
    <scope>NUCLEOTIDE SEQUENCE</scope>
    <source>
        <strain evidence="5">CGMCC 1.12214</strain>
    </source>
</reference>
<dbReference type="InterPro" id="IPR009057">
    <property type="entry name" value="Homeodomain-like_sf"/>
</dbReference>
<keyword evidence="6" id="KW-1185">Reference proteome</keyword>
<sequence>MARQPNRKTDPTAAADAAATTPGTAGAPPSGGSPRDRIVDALMALAAERDWDEIEIRHIAERAGVSLSEFRDAFPSKGAVLGGLARRIDKIVLDGASDDLADEGARERVFDVMMRRLDAMAPYREALRRIAPAMRRDPLSLAAMNQLASNSMRFMLASAGVDTSDQLGPVKVQGAVLVWARVLDTWLHDDDPGLARTMATLDRELARGGRFLQGLGDLCRVTAPFRAFFDRAARSGRDFRERRRAPRDEEDYPGDEAGAAAI</sequence>
<dbReference type="AlphaFoldDB" id="A0A917IB74"/>
<dbReference type="InterPro" id="IPR001647">
    <property type="entry name" value="HTH_TetR"/>
</dbReference>
<evidence type="ECO:0000259" key="4">
    <source>
        <dbReference type="PROSITE" id="PS50977"/>
    </source>
</evidence>
<comment type="caution">
    <text evidence="5">The sequence shown here is derived from an EMBL/GenBank/DDBJ whole genome shotgun (WGS) entry which is preliminary data.</text>
</comment>
<gene>
    <name evidence="5" type="ORF">GCM10007036_37910</name>
</gene>